<dbReference type="AlphaFoldDB" id="A0A5C4M9P4"/>
<gene>
    <name evidence="1" type="ORF">FHE65_32090</name>
</gene>
<dbReference type="RefSeq" id="WP_139107201.1">
    <property type="nucleotide sequence ID" value="NZ_VDFR01000206.1"/>
</dbReference>
<dbReference type="EMBL" id="VDFR01000206">
    <property type="protein sequence ID" value="TNC31312.1"/>
    <property type="molecule type" value="Genomic_DNA"/>
</dbReference>
<name>A0A5C4M9P4_9ACTN</name>
<evidence type="ECO:0000313" key="1">
    <source>
        <dbReference type="EMBL" id="TNC31312.1"/>
    </source>
</evidence>
<proteinExistence type="predicted"/>
<evidence type="ECO:0000313" key="2">
    <source>
        <dbReference type="Proteomes" id="UP000306740"/>
    </source>
</evidence>
<accession>A0A5C4M9P4</accession>
<protein>
    <submittedName>
        <fullName evidence="1">Uncharacterized protein</fullName>
    </submittedName>
</protein>
<dbReference type="Proteomes" id="UP000306740">
    <property type="component" value="Unassembled WGS sequence"/>
</dbReference>
<comment type="caution">
    <text evidence="1">The sequence shown here is derived from an EMBL/GenBank/DDBJ whole genome shotgun (WGS) entry which is preliminary data.</text>
</comment>
<reference evidence="1 2" key="1">
    <citation type="submission" date="2019-05" db="EMBL/GenBank/DDBJ databases">
        <title>Mumia sp. nov., isolated from the intestinal contents of plateau pika (Ochotona curzoniae) in the Qinghai-Tibet plateau of China.</title>
        <authorList>
            <person name="Tian Z."/>
        </authorList>
    </citation>
    <scope>NUCLEOTIDE SEQUENCE [LARGE SCALE GENOMIC DNA]</scope>
    <source>
        <strain evidence="2">527</strain>
    </source>
</reference>
<sequence length="127" mass="13699">MTDVELLRERADEVTRAPGVGPMGQLADGCVHLRDCARPLGLPDDVTLDDWRVLLEWLSMGVVGLVPKRRLQGLKLQATDQEWSWGAGPELVDPSESLAMALTGRSVALADLTGPGVADLRDRLASN</sequence>
<dbReference type="OrthoDB" id="5178565at2"/>
<organism evidence="1 2">
    <name type="scientific">Mumia zhuanghuii</name>
    <dbReference type="NCBI Taxonomy" id="2585211"/>
    <lineage>
        <taxon>Bacteria</taxon>
        <taxon>Bacillati</taxon>
        <taxon>Actinomycetota</taxon>
        <taxon>Actinomycetes</taxon>
        <taxon>Propionibacteriales</taxon>
        <taxon>Nocardioidaceae</taxon>
        <taxon>Mumia</taxon>
    </lineage>
</organism>